<dbReference type="Pfam" id="PF22784">
    <property type="entry name" value="PTP-SAK"/>
    <property type="match status" value="1"/>
</dbReference>
<evidence type="ECO:0000313" key="26">
    <source>
        <dbReference type="Proteomes" id="UP000278715"/>
    </source>
</evidence>
<evidence type="ECO:0000313" key="23">
    <source>
        <dbReference type="Proteomes" id="UP000273194"/>
    </source>
</evidence>
<reference evidence="21 22" key="4">
    <citation type="journal article" date="2018" name="Proc. Natl. Acad. Sci. U.S.A.">
        <title>Nonmutational mechanism of inheritance in the Archaeon Sulfolobus solfataricus.</title>
        <authorList>
            <person name="Payne S."/>
            <person name="McCarthy S."/>
            <person name="Johnson T."/>
            <person name="North E."/>
            <person name="Blum P."/>
        </authorList>
    </citation>
    <scope>NUCLEOTIDE SEQUENCE [LARGE SCALE GENOMIC DNA]</scope>
    <source>
        <strain evidence="9 21">SARC-H</strain>
        <strain evidence="10 25">SARC-I</strain>
        <strain evidence="12 26">SARC-N</strain>
        <strain evidence="13 27">SARC-O</strain>
        <strain evidence="14 22">SUL120</strain>
        <strain evidence="8 23">SULG</strain>
        <strain evidence="11 24">SULM</strain>
    </source>
</reference>
<organism evidence="5 18">
    <name type="scientific">Saccharolobus solfataricus</name>
    <name type="common">Sulfolobus solfataricus</name>
    <dbReference type="NCBI Taxonomy" id="2287"/>
    <lineage>
        <taxon>Archaea</taxon>
        <taxon>Thermoproteota</taxon>
        <taxon>Thermoprotei</taxon>
        <taxon>Sulfolobales</taxon>
        <taxon>Sulfolobaceae</taxon>
        <taxon>Saccharolobus</taxon>
    </lineage>
</organism>
<dbReference type="InterPro" id="IPR000387">
    <property type="entry name" value="Tyr_Pase_dom"/>
</dbReference>
<dbReference type="KEGG" id="ssol:SULB_0248"/>
<dbReference type="Proteomes" id="UP000282269">
    <property type="component" value="Chromosome"/>
</dbReference>
<accession>A0A0E3JSW5</accession>
<dbReference type="EMBL" id="CP033237">
    <property type="protein sequence ID" value="AZF72438.1"/>
    <property type="molecule type" value="Genomic_DNA"/>
</dbReference>
<dbReference type="OrthoDB" id="117569at2157"/>
<gene>
    <name evidence="15" type="ORF">HFC64_07585</name>
    <name evidence="16" type="ORF">SSOP1_2575</name>
    <name evidence="7" type="ORF">SULA_0247</name>
    <name evidence="5" type="ORF">SULB_0248</name>
    <name evidence="6" type="ORF">SULC_0247</name>
    <name evidence="8" type="ORF">SULG_01255</name>
    <name evidence="9" type="ORF">SULH_01255</name>
    <name evidence="10" type="ORF">SULI_01255</name>
    <name evidence="11" type="ORF">SULM_01255</name>
    <name evidence="12" type="ORF">SULN_01255</name>
    <name evidence="13" type="ORF">SULO_01265</name>
    <name evidence="14" type="ORF">SULZ_01275</name>
</gene>
<dbReference type="EMBL" id="CP050869">
    <property type="protein sequence ID" value="QPG49697.1"/>
    <property type="molecule type" value="Genomic_DNA"/>
</dbReference>
<evidence type="ECO:0000313" key="21">
    <source>
        <dbReference type="Proteomes" id="UP000267993"/>
    </source>
</evidence>
<protein>
    <submittedName>
        <fullName evidence="5">Protein phosphatase</fullName>
    </submittedName>
</protein>
<dbReference type="InterPro" id="IPR000242">
    <property type="entry name" value="PTP_cat"/>
</dbReference>
<evidence type="ECO:0000313" key="10">
    <source>
        <dbReference type="EMBL" id="AZF72438.1"/>
    </source>
</evidence>
<dbReference type="EMBL" id="CP033241">
    <property type="protein sequence ID" value="AZF82881.1"/>
    <property type="molecule type" value="Genomic_DNA"/>
</dbReference>
<dbReference type="Proteomes" id="UP000269431">
    <property type="component" value="Chromosome"/>
</dbReference>
<dbReference type="EMBL" id="LT549890">
    <property type="protein sequence ID" value="SAI86129.1"/>
    <property type="molecule type" value="Genomic_DNA"/>
</dbReference>
<dbReference type="EMBL" id="CP011056">
    <property type="protein sequence ID" value="AKA75385.1"/>
    <property type="molecule type" value="Genomic_DNA"/>
</dbReference>
<evidence type="ECO:0000313" key="19">
    <source>
        <dbReference type="Proteomes" id="UP000033106"/>
    </source>
</evidence>
<evidence type="ECO:0000313" key="14">
    <source>
        <dbReference type="EMBL" id="AZF82881.1"/>
    </source>
</evidence>
<evidence type="ECO:0000313" key="20">
    <source>
        <dbReference type="Proteomes" id="UP000076770"/>
    </source>
</evidence>
<evidence type="ECO:0000313" key="9">
    <source>
        <dbReference type="EMBL" id="AZF69818.1"/>
    </source>
</evidence>
<dbReference type="EMBL" id="CP033240">
    <property type="protein sequence ID" value="AZF80273.1"/>
    <property type="molecule type" value="Genomic_DNA"/>
</dbReference>
<reference evidence="16" key="2">
    <citation type="submission" date="2016-04" db="EMBL/GenBank/DDBJ databases">
        <authorList>
            <person name="Evans L.H."/>
            <person name="Alamgir A."/>
            <person name="Owens N."/>
            <person name="Weber N.D."/>
            <person name="Virtaneva K."/>
            <person name="Barbian K."/>
            <person name="Babar A."/>
            <person name="Rosenke K."/>
        </authorList>
    </citation>
    <scope>NUCLEOTIDE SEQUENCE</scope>
    <source>
        <strain evidence="16">P1</strain>
    </source>
</reference>
<reference evidence="15 28" key="6">
    <citation type="journal article" date="2020" name="Nat. Commun.">
        <title>The structures of two archaeal type IV pili illuminate evolutionary relationships.</title>
        <authorList>
            <person name="Wang F."/>
            <person name="Baquero D.P."/>
            <person name="Su Z."/>
            <person name="Beltran L.C."/>
            <person name="Prangishvili D."/>
            <person name="Krupovic M."/>
            <person name="Egelman E.H."/>
        </authorList>
    </citation>
    <scope>NUCLEOTIDE SEQUENCE [LARGE SCALE GENOMIC DNA]</scope>
    <source>
        <strain evidence="15 28">POZ149</strain>
    </source>
</reference>
<evidence type="ECO:0000313" key="22">
    <source>
        <dbReference type="Proteomes" id="UP000269431"/>
    </source>
</evidence>
<feature type="domain" description="Tyrosine specific protein phosphatases" evidence="4">
    <location>
        <begin position="76"/>
        <end position="141"/>
    </location>
</feature>
<dbReference type="EMBL" id="CP033236">
    <property type="protein sequence ID" value="AZF69818.1"/>
    <property type="molecule type" value="Genomic_DNA"/>
</dbReference>
<evidence type="ECO:0000313" key="27">
    <source>
        <dbReference type="Proteomes" id="UP000282269"/>
    </source>
</evidence>
<dbReference type="RefSeq" id="WP_009993145.1">
    <property type="nucleotide sequence ID" value="NZ_CP011055.2"/>
</dbReference>
<sequence length="161" mass="18491">MYWVRKRIIGGSGLPYIENEILEWRKEGVKRVLVLPEDWEIEEGWGDKEYYLTVLKKNELQPLHVPIPDGGVPSDSQFLTIMRWLLSVKEGNLVHCVGGIGRTGTILASYLILTEGLDAESAINEVRLVRPGAVQTYEQEMFLLRVEGRRKYWLKSIFSNS</sequence>
<dbReference type="SMART" id="SM00404">
    <property type="entry name" value="PTPc_motif"/>
    <property type="match status" value="1"/>
</dbReference>
<evidence type="ECO:0000313" key="12">
    <source>
        <dbReference type="EMBL" id="AZF77665.1"/>
    </source>
</evidence>
<name>A0A0E3JSW5_SACSO</name>
<dbReference type="InterPro" id="IPR003595">
    <property type="entry name" value="Tyr_Pase_cat"/>
</dbReference>
<evidence type="ECO:0000313" key="25">
    <source>
        <dbReference type="Proteomes" id="UP000275843"/>
    </source>
</evidence>
<evidence type="ECO:0000259" key="4">
    <source>
        <dbReference type="PROSITE" id="PS50056"/>
    </source>
</evidence>
<feature type="domain" description="Tyrosine-protein phosphatase" evidence="2">
    <location>
        <begin position="1"/>
        <end position="155"/>
    </location>
</feature>
<evidence type="ECO:0000313" key="16">
    <source>
        <dbReference type="EMBL" id="SAI86129.1"/>
    </source>
</evidence>
<evidence type="ECO:0000313" key="6">
    <source>
        <dbReference type="EMBL" id="AKA75385.1"/>
    </source>
</evidence>
<dbReference type="SUPFAM" id="SSF52799">
    <property type="entry name" value="(Phosphotyrosine protein) phosphatases II"/>
    <property type="match status" value="1"/>
</dbReference>
<keyword evidence="1" id="KW-0378">Hydrolase</keyword>
<dbReference type="Proteomes" id="UP000033106">
    <property type="component" value="Chromosome"/>
</dbReference>
<dbReference type="Proteomes" id="UP000076770">
    <property type="component" value="Chromosome i"/>
</dbReference>
<dbReference type="EMBL" id="CP011055">
    <property type="protein sequence ID" value="AKA72685.1"/>
    <property type="molecule type" value="Genomic_DNA"/>
</dbReference>
<dbReference type="Proteomes" id="UP000273194">
    <property type="component" value="Chromosome"/>
</dbReference>
<dbReference type="Gene3D" id="3.90.190.10">
    <property type="entry name" value="Protein tyrosine phosphatase superfamily"/>
    <property type="match status" value="1"/>
</dbReference>
<dbReference type="Proteomes" id="UP000033057">
    <property type="component" value="Chromosome"/>
</dbReference>
<dbReference type="Proteomes" id="UP000275843">
    <property type="component" value="Chromosome"/>
</dbReference>
<dbReference type="KEGG" id="ssoa:SULA_0247"/>
<evidence type="ECO:0000313" key="28">
    <source>
        <dbReference type="Proteomes" id="UP000594632"/>
    </source>
</evidence>
<evidence type="ECO:0000313" key="11">
    <source>
        <dbReference type="EMBL" id="AZF75057.1"/>
    </source>
</evidence>
<dbReference type="InterPro" id="IPR016130">
    <property type="entry name" value="Tyr_Pase_AS"/>
</dbReference>
<dbReference type="GeneID" id="44128171"/>
<dbReference type="PROSITE" id="PS00383">
    <property type="entry name" value="TYR_PHOSPHATASE_1"/>
    <property type="match status" value="1"/>
</dbReference>
<dbReference type="EMBL" id="CP033239">
    <property type="protein sequence ID" value="AZF77665.1"/>
    <property type="molecule type" value="Genomic_DNA"/>
</dbReference>
<dbReference type="PROSITE" id="PS50054">
    <property type="entry name" value="TYR_PHOSPHATASE_DUAL"/>
    <property type="match status" value="1"/>
</dbReference>
<dbReference type="EMBL" id="CP011057">
    <property type="protein sequence ID" value="AKA78076.1"/>
    <property type="molecule type" value="Genomic_DNA"/>
</dbReference>
<dbReference type="EMBL" id="CP033238">
    <property type="protein sequence ID" value="AZF75057.1"/>
    <property type="molecule type" value="Genomic_DNA"/>
</dbReference>
<evidence type="ECO:0000256" key="1">
    <source>
        <dbReference type="ARBA" id="ARBA00022801"/>
    </source>
</evidence>
<evidence type="ECO:0000313" key="17">
    <source>
        <dbReference type="Proteomes" id="UP000033057"/>
    </source>
</evidence>
<evidence type="ECO:0000313" key="18">
    <source>
        <dbReference type="Proteomes" id="UP000033085"/>
    </source>
</evidence>
<dbReference type="Proteomes" id="UP000033085">
    <property type="component" value="Chromosome"/>
</dbReference>
<dbReference type="GO" id="GO:0004725">
    <property type="term" value="F:protein tyrosine phosphatase activity"/>
    <property type="evidence" value="ECO:0007669"/>
    <property type="project" value="InterPro"/>
</dbReference>
<evidence type="ECO:0000313" key="7">
    <source>
        <dbReference type="EMBL" id="AKA78076.1"/>
    </source>
</evidence>
<reference evidence="20" key="3">
    <citation type="submission" date="2016-04" db="EMBL/GenBank/DDBJ databases">
        <authorList>
            <person name="Shah S.A."/>
            <person name="Garrett R.A."/>
        </authorList>
    </citation>
    <scope>NUCLEOTIDE SEQUENCE [LARGE SCALE GENOMIC DNA]</scope>
    <source>
        <strain evidence="20">ATCC 35091 / DSM 1616 / JCM 8930 / NBRC 15331 / P1</strain>
    </source>
</reference>
<evidence type="ECO:0000313" key="5">
    <source>
        <dbReference type="EMBL" id="AKA72685.1"/>
    </source>
</evidence>
<evidence type="ECO:0000313" key="8">
    <source>
        <dbReference type="EMBL" id="AZF67198.1"/>
    </source>
</evidence>
<evidence type="ECO:0000259" key="2">
    <source>
        <dbReference type="PROSITE" id="PS50054"/>
    </source>
</evidence>
<dbReference type="FunFam" id="3.90.190.10:FF:000157">
    <property type="entry name" value="Protein-tyrosine phosphatase"/>
    <property type="match status" value="1"/>
</dbReference>
<dbReference type="InterPro" id="IPR020422">
    <property type="entry name" value="TYR_PHOSPHATASE_DUAL_dom"/>
</dbReference>
<evidence type="ECO:0000313" key="24">
    <source>
        <dbReference type="Proteomes" id="UP000273443"/>
    </source>
</evidence>
<dbReference type="Proteomes" id="UP000594632">
    <property type="component" value="Chromosome"/>
</dbReference>
<evidence type="ECO:0000313" key="13">
    <source>
        <dbReference type="EMBL" id="AZF80273.1"/>
    </source>
</evidence>
<dbReference type="PANTHER" id="PTHR23339">
    <property type="entry name" value="TYROSINE SPECIFIC PROTEIN PHOSPHATASE AND DUAL SPECIFICITY PROTEIN PHOSPHATASE"/>
    <property type="match status" value="1"/>
</dbReference>
<dbReference type="PATRIC" id="fig|2287.6.peg.255"/>
<evidence type="ECO:0000313" key="15">
    <source>
        <dbReference type="EMBL" id="QPG49697.1"/>
    </source>
</evidence>
<reference evidence="17 18" key="1">
    <citation type="journal article" date="2015" name="Genome Announc.">
        <title>Complete Genome Sequence of Sulfolobus solfataricus Strain 98/2 and Evolved Derivatives.</title>
        <authorList>
            <person name="McCarthy S."/>
            <person name="Gradnigo J."/>
            <person name="Johnson T."/>
            <person name="Payne S."/>
            <person name="Lipzen A."/>
            <person name="Martin J."/>
            <person name="Schackwitz W."/>
            <person name="Moriyama E."/>
            <person name="Blum P."/>
        </authorList>
    </citation>
    <scope>NUCLEOTIDE SEQUENCE [LARGE SCALE GENOMIC DNA]</scope>
    <source>
        <strain evidence="17">98/2 SULC</strain>
        <strain evidence="5">SARC-B</strain>
        <strain evidence="6">SARC-C</strain>
        <strain evidence="7 19">SULA</strain>
        <strain evidence="18">SULB</strain>
    </source>
</reference>
<dbReference type="InterPro" id="IPR050561">
    <property type="entry name" value="PTP"/>
</dbReference>
<reference evidence="5" key="5">
    <citation type="submission" date="2018-10" db="EMBL/GenBank/DDBJ databases">
        <authorList>
            <person name="McCarthy S."/>
            <person name="Gradnigo J."/>
            <person name="Johnson T."/>
            <person name="Payne S."/>
            <person name="Lipzen A."/>
            <person name="Schackwitz W."/>
            <person name="Martin J."/>
            <person name="Moriyama E."/>
            <person name="Blum P."/>
        </authorList>
    </citation>
    <scope>NUCLEOTIDE SEQUENCE</scope>
    <source>
        <strain evidence="5">SARC-B</strain>
        <strain evidence="6">SARC-C</strain>
        <strain evidence="7">SULA</strain>
    </source>
</reference>
<dbReference type="Proteomes" id="UP000267993">
    <property type="component" value="Chromosome"/>
</dbReference>
<dbReference type="PRINTS" id="PR00700">
    <property type="entry name" value="PRTYPHPHTASE"/>
</dbReference>
<dbReference type="PROSITE" id="PS50055">
    <property type="entry name" value="TYR_PHOSPHATASE_PTP"/>
    <property type="match status" value="1"/>
</dbReference>
<proteinExistence type="predicted"/>
<evidence type="ECO:0000259" key="3">
    <source>
        <dbReference type="PROSITE" id="PS50055"/>
    </source>
</evidence>
<dbReference type="Proteomes" id="UP000273443">
    <property type="component" value="Chromosome"/>
</dbReference>
<dbReference type="EMBL" id="CP033235">
    <property type="protein sequence ID" value="AZF67198.1"/>
    <property type="molecule type" value="Genomic_DNA"/>
</dbReference>
<dbReference type="PROSITE" id="PS50056">
    <property type="entry name" value="TYR_PHOSPHATASE_2"/>
    <property type="match status" value="1"/>
</dbReference>
<dbReference type="KEGG" id="ssof:SULC_0247"/>
<dbReference type="InterPro" id="IPR057023">
    <property type="entry name" value="PTP-SAK"/>
</dbReference>
<dbReference type="InterPro" id="IPR029021">
    <property type="entry name" value="Prot-tyrosine_phosphatase-like"/>
</dbReference>
<feature type="domain" description="Tyrosine-protein phosphatase" evidence="3">
    <location>
        <begin position="1"/>
        <end position="146"/>
    </location>
</feature>
<dbReference type="AlphaFoldDB" id="A0A0E3JSW5"/>
<dbReference type="Proteomes" id="UP000278715">
    <property type="component" value="Chromosome"/>
</dbReference>